<evidence type="ECO:0000313" key="6">
    <source>
        <dbReference type="Proteomes" id="UP000837932"/>
    </source>
</evidence>
<protein>
    <recommendedName>
        <fullName evidence="3">beta-lactamase</fullName>
        <ecNumber evidence="3">3.5.2.6</ecNumber>
    </recommendedName>
</protein>
<dbReference type="InterPro" id="IPR000871">
    <property type="entry name" value="Beta-lactam_class-A"/>
</dbReference>
<name>A0ABM9AP14_9BACT</name>
<dbReference type="PANTHER" id="PTHR35333:SF3">
    <property type="entry name" value="BETA-LACTAMASE-TYPE TRANSPEPTIDASE FOLD CONTAINING PROTEIN"/>
    <property type="match status" value="1"/>
</dbReference>
<comment type="catalytic activity">
    <reaction evidence="1">
        <text>a beta-lactam + H2O = a substituted beta-amino acid</text>
        <dbReference type="Rhea" id="RHEA:20401"/>
        <dbReference type="ChEBI" id="CHEBI:15377"/>
        <dbReference type="ChEBI" id="CHEBI:35627"/>
        <dbReference type="ChEBI" id="CHEBI:140347"/>
        <dbReference type="EC" id="3.5.2.6"/>
    </reaction>
</comment>
<reference evidence="5" key="1">
    <citation type="submission" date="2021-12" db="EMBL/GenBank/DDBJ databases">
        <authorList>
            <person name="Rodrigo-Torres L."/>
            <person name="Arahal R. D."/>
            <person name="Lucena T."/>
        </authorList>
    </citation>
    <scope>NUCLEOTIDE SEQUENCE</scope>
    <source>
        <strain evidence="5">CECT 8858</strain>
    </source>
</reference>
<dbReference type="InterPro" id="IPR045155">
    <property type="entry name" value="Beta-lactam_cat"/>
</dbReference>
<dbReference type="Gene3D" id="3.40.710.10">
    <property type="entry name" value="DD-peptidase/beta-lactamase superfamily"/>
    <property type="match status" value="1"/>
</dbReference>
<dbReference type="Pfam" id="PF13354">
    <property type="entry name" value="Beta-lactamase2"/>
    <property type="match status" value="1"/>
</dbReference>
<dbReference type="PANTHER" id="PTHR35333">
    <property type="entry name" value="BETA-LACTAMASE"/>
    <property type="match status" value="1"/>
</dbReference>
<proteinExistence type="inferred from homology"/>
<comment type="caution">
    <text evidence="5">The sequence shown here is derived from an EMBL/GenBank/DDBJ whole genome shotgun (WGS) entry which is preliminary data.</text>
</comment>
<evidence type="ECO:0000313" key="5">
    <source>
        <dbReference type="EMBL" id="CAH0995352.1"/>
    </source>
</evidence>
<evidence type="ECO:0000259" key="4">
    <source>
        <dbReference type="Pfam" id="PF13354"/>
    </source>
</evidence>
<accession>A0ABM9AP14</accession>
<evidence type="ECO:0000256" key="2">
    <source>
        <dbReference type="ARBA" id="ARBA00009009"/>
    </source>
</evidence>
<keyword evidence="6" id="KW-1185">Reference proteome</keyword>
<sequence>MLISVAFLMPKKKQVFLFNLPITLYRLNNNMKNYLRFTIFLLMVVFSENSFSQVAKEDIILKKKLLETLNGFNGVVGVYAKNFKTNKFVAINADTIFPTASMVKIPIMIGTFDKILKGELKYDQELIYKDSLDYDDGIVGSLKDGAKLPLSEVMTLMCTVSDNTGSLWLQALAGGGNRINSIIDSLGFKNTRVNSRTPGREVNRTEYGWGQTTPREMAEIMSMLREKKIFTPAASDRMYRNLGRQYWDGEGLSQLPENIKTGSKNGAVNRSRSEVVFVHAPHGEYVYCIITKKQKDESSERSNEGFELLRKVGSLLWNYYEPKSNWKPVEGYEKW</sequence>
<evidence type="ECO:0000256" key="3">
    <source>
        <dbReference type="ARBA" id="ARBA00012865"/>
    </source>
</evidence>
<dbReference type="InterPro" id="IPR012338">
    <property type="entry name" value="Beta-lactam/transpept-like"/>
</dbReference>
<feature type="domain" description="Beta-lactamase class A catalytic" evidence="4">
    <location>
        <begin position="77"/>
        <end position="291"/>
    </location>
</feature>
<dbReference type="EC" id="3.5.2.6" evidence="3"/>
<evidence type="ECO:0000256" key="1">
    <source>
        <dbReference type="ARBA" id="ARBA00001526"/>
    </source>
</evidence>
<comment type="similarity">
    <text evidence="2">Belongs to the class-A beta-lactamase family.</text>
</comment>
<dbReference type="Proteomes" id="UP000837932">
    <property type="component" value="Unassembled WGS sequence"/>
</dbReference>
<organism evidence="5 6">
    <name type="scientific">Emticicia aquatica</name>
    <dbReference type="NCBI Taxonomy" id="1681835"/>
    <lineage>
        <taxon>Bacteria</taxon>
        <taxon>Pseudomonadati</taxon>
        <taxon>Bacteroidota</taxon>
        <taxon>Cytophagia</taxon>
        <taxon>Cytophagales</taxon>
        <taxon>Leadbetterellaceae</taxon>
        <taxon>Emticicia</taxon>
    </lineage>
</organism>
<gene>
    <name evidence="5" type="ORF">EMA8858_01473</name>
</gene>
<dbReference type="SUPFAM" id="SSF56601">
    <property type="entry name" value="beta-lactamase/transpeptidase-like"/>
    <property type="match status" value="1"/>
</dbReference>
<dbReference type="EMBL" id="CAKLPY010000001">
    <property type="protein sequence ID" value="CAH0995352.1"/>
    <property type="molecule type" value="Genomic_DNA"/>
</dbReference>